<gene>
    <name evidence="2" type="ORF">QBC46DRAFT_374282</name>
</gene>
<feature type="chain" id="PRO_5042868765" evidence="1">
    <location>
        <begin position="18"/>
        <end position="118"/>
    </location>
</feature>
<keyword evidence="1" id="KW-0732">Signal</keyword>
<protein>
    <submittedName>
        <fullName evidence="2">Uncharacterized protein</fullName>
    </submittedName>
</protein>
<organism evidence="2 3">
    <name type="scientific">Diplogelasinospora grovesii</name>
    <dbReference type="NCBI Taxonomy" id="303347"/>
    <lineage>
        <taxon>Eukaryota</taxon>
        <taxon>Fungi</taxon>
        <taxon>Dikarya</taxon>
        <taxon>Ascomycota</taxon>
        <taxon>Pezizomycotina</taxon>
        <taxon>Sordariomycetes</taxon>
        <taxon>Sordariomycetidae</taxon>
        <taxon>Sordariales</taxon>
        <taxon>Diplogelasinosporaceae</taxon>
        <taxon>Diplogelasinospora</taxon>
    </lineage>
</organism>
<dbReference type="EMBL" id="MU853759">
    <property type="protein sequence ID" value="KAK3944426.1"/>
    <property type="molecule type" value="Genomic_DNA"/>
</dbReference>
<proteinExistence type="predicted"/>
<feature type="signal peptide" evidence="1">
    <location>
        <begin position="1"/>
        <end position="17"/>
    </location>
</feature>
<sequence>MLIALTLLLVANALITGRTKELNAGRSRENAMVIDLSCFRDMRFVWATLGIAMFEFVVAAASSASPSVPRFWTRSARASLPSSSVSSCSWPWRRSPRAGGRACAIGGSGRLSFNSFWL</sequence>
<dbReference type="Proteomes" id="UP001303473">
    <property type="component" value="Unassembled WGS sequence"/>
</dbReference>
<comment type="caution">
    <text evidence="2">The sequence shown here is derived from an EMBL/GenBank/DDBJ whole genome shotgun (WGS) entry which is preliminary data.</text>
</comment>
<evidence type="ECO:0000256" key="1">
    <source>
        <dbReference type="SAM" id="SignalP"/>
    </source>
</evidence>
<reference evidence="3" key="1">
    <citation type="journal article" date="2023" name="Mol. Phylogenet. Evol.">
        <title>Genome-scale phylogeny and comparative genomics of the fungal order Sordariales.</title>
        <authorList>
            <person name="Hensen N."/>
            <person name="Bonometti L."/>
            <person name="Westerberg I."/>
            <person name="Brannstrom I.O."/>
            <person name="Guillou S."/>
            <person name="Cros-Aarteil S."/>
            <person name="Calhoun S."/>
            <person name="Haridas S."/>
            <person name="Kuo A."/>
            <person name="Mondo S."/>
            <person name="Pangilinan J."/>
            <person name="Riley R."/>
            <person name="LaButti K."/>
            <person name="Andreopoulos B."/>
            <person name="Lipzen A."/>
            <person name="Chen C."/>
            <person name="Yan M."/>
            <person name="Daum C."/>
            <person name="Ng V."/>
            <person name="Clum A."/>
            <person name="Steindorff A."/>
            <person name="Ohm R.A."/>
            <person name="Martin F."/>
            <person name="Silar P."/>
            <person name="Natvig D.O."/>
            <person name="Lalanne C."/>
            <person name="Gautier V."/>
            <person name="Ament-Velasquez S.L."/>
            <person name="Kruys A."/>
            <person name="Hutchinson M.I."/>
            <person name="Powell A.J."/>
            <person name="Barry K."/>
            <person name="Miller A.N."/>
            <person name="Grigoriev I.V."/>
            <person name="Debuchy R."/>
            <person name="Gladieux P."/>
            <person name="Hiltunen Thoren M."/>
            <person name="Johannesson H."/>
        </authorList>
    </citation>
    <scope>NUCLEOTIDE SEQUENCE [LARGE SCALE GENOMIC DNA]</scope>
    <source>
        <strain evidence="3">CBS 340.73</strain>
    </source>
</reference>
<accession>A0AAN6NG02</accession>
<evidence type="ECO:0000313" key="2">
    <source>
        <dbReference type="EMBL" id="KAK3944426.1"/>
    </source>
</evidence>
<name>A0AAN6NG02_9PEZI</name>
<dbReference type="AlphaFoldDB" id="A0AAN6NG02"/>
<keyword evidence="3" id="KW-1185">Reference proteome</keyword>
<evidence type="ECO:0000313" key="3">
    <source>
        <dbReference type="Proteomes" id="UP001303473"/>
    </source>
</evidence>